<accession>A0A1G7II46</accession>
<dbReference type="AlphaFoldDB" id="A0A1G7II46"/>
<dbReference type="InterPro" id="IPR000182">
    <property type="entry name" value="GNAT_dom"/>
</dbReference>
<gene>
    <name evidence="4" type="ORF">SAMN04244550_01696</name>
</gene>
<dbReference type="InterPro" id="IPR050832">
    <property type="entry name" value="Bact_Acetyltransf"/>
</dbReference>
<proteinExistence type="predicted"/>
<dbReference type="PROSITE" id="PS51186">
    <property type="entry name" value="GNAT"/>
    <property type="match status" value="1"/>
</dbReference>
<dbReference type="SUPFAM" id="SSF55729">
    <property type="entry name" value="Acyl-CoA N-acyltransferases (Nat)"/>
    <property type="match status" value="1"/>
</dbReference>
<keyword evidence="1 4" id="KW-0808">Transferase</keyword>
<evidence type="ECO:0000313" key="4">
    <source>
        <dbReference type="EMBL" id="SDF12204.1"/>
    </source>
</evidence>
<organism evidence="4 5">
    <name type="scientific">Rhodobacter capsulatus</name>
    <name type="common">Rhodopseudomonas capsulata</name>
    <dbReference type="NCBI Taxonomy" id="1061"/>
    <lineage>
        <taxon>Bacteria</taxon>
        <taxon>Pseudomonadati</taxon>
        <taxon>Pseudomonadota</taxon>
        <taxon>Alphaproteobacteria</taxon>
        <taxon>Rhodobacterales</taxon>
        <taxon>Rhodobacter group</taxon>
        <taxon>Rhodobacter</taxon>
    </lineage>
</organism>
<dbReference type="PANTHER" id="PTHR43877">
    <property type="entry name" value="AMINOALKYLPHOSPHONATE N-ACETYLTRANSFERASE-RELATED-RELATED"/>
    <property type="match status" value="1"/>
</dbReference>
<dbReference type="InterPro" id="IPR016181">
    <property type="entry name" value="Acyl_CoA_acyltransferase"/>
</dbReference>
<dbReference type="Pfam" id="PF00583">
    <property type="entry name" value="Acetyltransf_1"/>
    <property type="match status" value="1"/>
</dbReference>
<sequence length="161" mass="16992">MIRPATPADVPAILGFWNPLIETATVGFSPTPHTVESLTAQIAARQADDRAFLVAEIGGAVAGFASYDQFRKGLGYARSMEHTIILSEASRGQGVGRALMAAIEDHARARGAHLMVAGVSAENPAGLRFHAALGYAEAGRIAGAGYKFGRFIDLVLMQKLL</sequence>
<dbReference type="Gene3D" id="3.40.630.30">
    <property type="match status" value="1"/>
</dbReference>
<evidence type="ECO:0000256" key="1">
    <source>
        <dbReference type="ARBA" id="ARBA00022679"/>
    </source>
</evidence>
<name>A0A1G7II46_RHOCA</name>
<feature type="domain" description="N-acetyltransferase" evidence="3">
    <location>
        <begin position="1"/>
        <end position="161"/>
    </location>
</feature>
<evidence type="ECO:0000313" key="5">
    <source>
        <dbReference type="Proteomes" id="UP000183812"/>
    </source>
</evidence>
<dbReference type="EMBL" id="FNAY01000007">
    <property type="protein sequence ID" value="SDF12204.1"/>
    <property type="molecule type" value="Genomic_DNA"/>
</dbReference>
<evidence type="ECO:0000259" key="3">
    <source>
        <dbReference type="PROSITE" id="PS51186"/>
    </source>
</evidence>
<protein>
    <submittedName>
        <fullName evidence="4">Phosphinothricin acetyltransferase</fullName>
    </submittedName>
</protein>
<dbReference type="GO" id="GO:0016747">
    <property type="term" value="F:acyltransferase activity, transferring groups other than amino-acyl groups"/>
    <property type="evidence" value="ECO:0007669"/>
    <property type="project" value="InterPro"/>
</dbReference>
<reference evidence="4 5" key="1">
    <citation type="submission" date="2016-10" db="EMBL/GenBank/DDBJ databases">
        <authorList>
            <person name="de Groot N.N."/>
        </authorList>
    </citation>
    <scope>NUCLEOTIDE SEQUENCE [LARGE SCALE GENOMIC DNA]</scope>
    <source>
        <strain evidence="5">DSM 938 / 37b4</strain>
    </source>
</reference>
<evidence type="ECO:0000256" key="2">
    <source>
        <dbReference type="ARBA" id="ARBA00023315"/>
    </source>
</evidence>
<dbReference type="CDD" id="cd04301">
    <property type="entry name" value="NAT_SF"/>
    <property type="match status" value="1"/>
</dbReference>
<dbReference type="OrthoDB" id="5459937at2"/>
<dbReference type="Proteomes" id="UP000183812">
    <property type="component" value="Unassembled WGS sequence"/>
</dbReference>
<keyword evidence="2" id="KW-0012">Acyltransferase</keyword>
<dbReference type="RefSeq" id="WP_074553605.1">
    <property type="nucleotide sequence ID" value="NZ_CP119563.1"/>
</dbReference>